<gene>
    <name evidence="5" type="ORF">PG991_003538</name>
</gene>
<dbReference type="InterPro" id="IPR007219">
    <property type="entry name" value="XnlR_reg_dom"/>
</dbReference>
<dbReference type="InterPro" id="IPR036864">
    <property type="entry name" value="Zn2-C6_fun-type_DNA-bd_sf"/>
</dbReference>
<reference evidence="5 6" key="1">
    <citation type="submission" date="2023-01" db="EMBL/GenBank/DDBJ databases">
        <title>Analysis of 21 Apiospora genomes using comparative genomics revels a genus with tremendous synthesis potential of carbohydrate active enzymes and secondary metabolites.</title>
        <authorList>
            <person name="Sorensen T."/>
        </authorList>
    </citation>
    <scope>NUCLEOTIDE SEQUENCE [LARGE SCALE GENOMIC DNA]</scope>
    <source>
        <strain evidence="5 6">CBS 20057</strain>
    </source>
</reference>
<keyword evidence="1" id="KW-0479">Metal-binding</keyword>
<feature type="region of interest" description="Disordered" evidence="3">
    <location>
        <begin position="27"/>
        <end position="85"/>
    </location>
</feature>
<evidence type="ECO:0000256" key="2">
    <source>
        <dbReference type="ARBA" id="ARBA00023242"/>
    </source>
</evidence>
<dbReference type="Gene3D" id="4.10.240.10">
    <property type="entry name" value="Zn(2)-C6 fungal-type DNA-binding domain"/>
    <property type="match status" value="1"/>
</dbReference>
<evidence type="ECO:0000313" key="6">
    <source>
        <dbReference type="Proteomes" id="UP001396898"/>
    </source>
</evidence>
<dbReference type="SMART" id="SM00066">
    <property type="entry name" value="GAL4"/>
    <property type="match status" value="1"/>
</dbReference>
<dbReference type="PROSITE" id="PS50048">
    <property type="entry name" value="ZN2_CY6_FUNGAL_2"/>
    <property type="match status" value="1"/>
</dbReference>
<dbReference type="EMBL" id="JAQQWI010000007">
    <property type="protein sequence ID" value="KAK8026482.1"/>
    <property type="molecule type" value="Genomic_DNA"/>
</dbReference>
<dbReference type="CDD" id="cd12148">
    <property type="entry name" value="fungal_TF_MHR"/>
    <property type="match status" value="1"/>
</dbReference>
<comment type="caution">
    <text evidence="5">The sequence shown here is derived from an EMBL/GenBank/DDBJ whole genome shotgun (WGS) entry which is preliminary data.</text>
</comment>
<dbReference type="Pfam" id="PF00172">
    <property type="entry name" value="Zn_clus"/>
    <property type="match status" value="1"/>
</dbReference>
<keyword evidence="6" id="KW-1185">Reference proteome</keyword>
<feature type="domain" description="Zn(2)-C6 fungal-type" evidence="4">
    <location>
        <begin position="93"/>
        <end position="122"/>
    </location>
</feature>
<keyword evidence="2" id="KW-0539">Nucleus</keyword>
<evidence type="ECO:0000256" key="3">
    <source>
        <dbReference type="SAM" id="MobiDB-lite"/>
    </source>
</evidence>
<feature type="region of interest" description="Disordered" evidence="3">
    <location>
        <begin position="1"/>
        <end position="20"/>
    </location>
</feature>
<dbReference type="PROSITE" id="PS00463">
    <property type="entry name" value="ZN2_CY6_FUNGAL_1"/>
    <property type="match status" value="1"/>
</dbReference>
<accession>A0ABR1S3S1</accession>
<name>A0ABR1S3S1_9PEZI</name>
<feature type="compositionally biased region" description="Pro residues" evidence="3">
    <location>
        <begin position="55"/>
        <end position="70"/>
    </location>
</feature>
<dbReference type="PANTHER" id="PTHR47431:SF1">
    <property type="entry name" value="ZN(II)2CYS6 TRANSCRIPTION FACTOR (EUROFUNG)"/>
    <property type="match status" value="1"/>
</dbReference>
<evidence type="ECO:0000259" key="4">
    <source>
        <dbReference type="PROSITE" id="PS50048"/>
    </source>
</evidence>
<dbReference type="Pfam" id="PF04082">
    <property type="entry name" value="Fungal_trans"/>
    <property type="match status" value="1"/>
</dbReference>
<dbReference type="CDD" id="cd00067">
    <property type="entry name" value="GAL4"/>
    <property type="match status" value="1"/>
</dbReference>
<protein>
    <recommendedName>
        <fullName evidence="4">Zn(2)-C6 fungal-type domain-containing protein</fullName>
    </recommendedName>
</protein>
<feature type="compositionally biased region" description="Low complexity" evidence="3">
    <location>
        <begin position="27"/>
        <end position="49"/>
    </location>
</feature>
<dbReference type="SUPFAM" id="SSF57701">
    <property type="entry name" value="Zn2/Cys6 DNA-binding domain"/>
    <property type="match status" value="1"/>
</dbReference>
<sequence>MDRYPLEPAPPHHGAAAVSSAGAAYNAPTLLPETSNSSATTTNTATTTSGEPSSFYPPPPPPPQQQPPTNAPMSVASTPATDSRAPSATVPAACLACRSKHLKCDGLNPCTRCKASDSLCQYIASRRGYKGPRRNTAQNPNKRHAACPMLLGAATGGGGGGTTPLVPPSTMPAFNPVLGGGILPEQHQTPAAMSPFVATPGFSGLQLYRNPYLDPVSGALIEFADRPRPPQTLPERCLDSFYHHFFPGHPCAPPKPHLLRLAKERDLEPLLAAMRWTGSLYLEVGPARATLFDEAMRLVYAPDAAKDGFLVQAMVILLIGLDGSCDNDRARDLLSDVERIAIEIGLYQRAYATNHGQGDPVIEESLRRTWWDLFIVDGMVAGVHRQTNFLLFDIVADVALPCEEHEYLSGFIPRPMYLEDFDDQLFSGEEREFSSFAYRVASIRNLGRMMRLPDNVFPGDENVDRIEALLSNWRMHLPESKRDCLNKDGQLDEMMFQAHMINHACTIILHQPHSQLDSSPARDVTACAPHQIVKSGDHFNTHTKHIITAAAAISKMVTYAVPITSHTHFFTCVLTLSSIVHLSKWALYFVHPGNDEDLRQQIRLNIGALNKLSGVWKAAGRASGQVRGVAQEIYRAKKERQENAQFWVGYTQEEIVSSIASDESIMSDINTMLQPGS</sequence>
<organism evidence="5 6">
    <name type="scientific">Apiospora marii</name>
    <dbReference type="NCBI Taxonomy" id="335849"/>
    <lineage>
        <taxon>Eukaryota</taxon>
        <taxon>Fungi</taxon>
        <taxon>Dikarya</taxon>
        <taxon>Ascomycota</taxon>
        <taxon>Pezizomycotina</taxon>
        <taxon>Sordariomycetes</taxon>
        <taxon>Xylariomycetidae</taxon>
        <taxon>Amphisphaeriales</taxon>
        <taxon>Apiosporaceae</taxon>
        <taxon>Apiospora</taxon>
    </lineage>
</organism>
<evidence type="ECO:0000313" key="5">
    <source>
        <dbReference type="EMBL" id="KAK8026482.1"/>
    </source>
</evidence>
<evidence type="ECO:0000256" key="1">
    <source>
        <dbReference type="ARBA" id="ARBA00022723"/>
    </source>
</evidence>
<proteinExistence type="predicted"/>
<dbReference type="PANTHER" id="PTHR47431">
    <property type="entry name" value="ZN(II)2CYS6 TRANSCRIPTION FACTOR (EUROFUNG)-RELATED"/>
    <property type="match status" value="1"/>
</dbReference>
<dbReference type="Proteomes" id="UP001396898">
    <property type="component" value="Unassembled WGS sequence"/>
</dbReference>
<dbReference type="InterPro" id="IPR001138">
    <property type="entry name" value="Zn2Cys6_DnaBD"/>
</dbReference>
<feature type="compositionally biased region" description="Polar residues" evidence="3">
    <location>
        <begin position="71"/>
        <end position="85"/>
    </location>
</feature>